<evidence type="ECO:0000256" key="5">
    <source>
        <dbReference type="ARBA" id="ARBA00023306"/>
    </source>
</evidence>
<keyword evidence="4 7" id="KW-0573">Peptidoglycan synthesis</keyword>
<dbReference type="Proteomes" id="UP000011922">
    <property type="component" value="Unassembled WGS sequence"/>
</dbReference>
<dbReference type="GO" id="GO:0005524">
    <property type="term" value="F:ATP binding"/>
    <property type="evidence" value="ECO:0007669"/>
    <property type="project" value="UniProtKB-UniRule"/>
</dbReference>
<dbReference type="InterPro" id="IPR035911">
    <property type="entry name" value="MurE/MurF_N"/>
</dbReference>
<dbReference type="SUPFAM" id="SSF63418">
    <property type="entry name" value="MurE/MurF N-terminal domain"/>
    <property type="match status" value="1"/>
</dbReference>
<name>M5PR88_DESAF</name>
<comment type="PTM">
    <text evidence="7">Carboxylation is probably crucial for Mg(2+) binding and, consequently, for the gamma-phosphate positioning of ATP.</text>
</comment>
<evidence type="ECO:0000259" key="10">
    <source>
        <dbReference type="Pfam" id="PF02875"/>
    </source>
</evidence>
<comment type="catalytic activity">
    <reaction evidence="7">
        <text>UDP-N-acetyl-alpha-D-muramoyl-L-alanyl-D-glutamate + meso-2,6-diaminopimelate + ATP = UDP-N-acetyl-alpha-D-muramoyl-L-alanyl-gamma-D-glutamyl-meso-2,6-diaminopimelate + ADP + phosphate + H(+)</text>
        <dbReference type="Rhea" id="RHEA:23676"/>
        <dbReference type="ChEBI" id="CHEBI:15378"/>
        <dbReference type="ChEBI" id="CHEBI:30616"/>
        <dbReference type="ChEBI" id="CHEBI:43474"/>
        <dbReference type="ChEBI" id="CHEBI:57791"/>
        <dbReference type="ChEBI" id="CHEBI:83900"/>
        <dbReference type="ChEBI" id="CHEBI:83905"/>
        <dbReference type="ChEBI" id="CHEBI:456216"/>
        <dbReference type="EC" id="6.3.2.13"/>
    </reaction>
</comment>
<dbReference type="GO" id="GO:0008360">
    <property type="term" value="P:regulation of cell shape"/>
    <property type="evidence" value="ECO:0007669"/>
    <property type="project" value="UniProtKB-KW"/>
</dbReference>
<feature type="binding site" evidence="7">
    <location>
        <position position="462"/>
    </location>
    <ligand>
        <name>meso-2,6-diaminopimelate</name>
        <dbReference type="ChEBI" id="CHEBI:57791"/>
    </ligand>
</feature>
<gene>
    <name evidence="7" type="primary">murE</name>
    <name evidence="12" type="ORF">PCS_02662</name>
</gene>
<keyword evidence="7 12" id="KW-0436">Ligase</keyword>
<dbReference type="PATRIC" id="fig|1262666.3.peg.2699"/>
<feature type="binding site" evidence="7">
    <location>
        <begin position="149"/>
        <end position="150"/>
    </location>
    <ligand>
        <name>UDP-N-acetyl-alpha-D-muramoyl-L-alanyl-D-glutamate</name>
        <dbReference type="ChEBI" id="CHEBI:83900"/>
    </ligand>
</feature>
<comment type="pathway">
    <text evidence="7 8">Cell wall biogenesis; peptidoglycan biosynthesis.</text>
</comment>
<evidence type="ECO:0000256" key="3">
    <source>
        <dbReference type="ARBA" id="ARBA00022960"/>
    </source>
</evidence>
<keyword evidence="7" id="KW-0067">ATP-binding</keyword>
<feature type="domain" description="Mur ligase C-terminal" evidence="10">
    <location>
        <begin position="334"/>
        <end position="460"/>
    </location>
</feature>
<dbReference type="InterPro" id="IPR000713">
    <property type="entry name" value="Mur_ligase_N"/>
</dbReference>
<keyword evidence="7" id="KW-0460">Magnesium</keyword>
<feature type="binding site" evidence="7">
    <location>
        <begin position="107"/>
        <end position="113"/>
    </location>
    <ligand>
        <name>ATP</name>
        <dbReference type="ChEBI" id="CHEBI:30616"/>
    </ligand>
</feature>
<dbReference type="Gene3D" id="3.40.1390.10">
    <property type="entry name" value="MurE/MurF, N-terminal domain"/>
    <property type="match status" value="1"/>
</dbReference>
<evidence type="ECO:0000256" key="8">
    <source>
        <dbReference type="RuleBase" id="RU004135"/>
    </source>
</evidence>
<keyword evidence="5 7" id="KW-0131">Cell cycle</keyword>
<dbReference type="Pfam" id="PF01225">
    <property type="entry name" value="Mur_ligase"/>
    <property type="match status" value="1"/>
</dbReference>
<evidence type="ECO:0000259" key="9">
    <source>
        <dbReference type="Pfam" id="PF01225"/>
    </source>
</evidence>
<feature type="domain" description="Mur ligase N-terminal catalytic" evidence="9">
    <location>
        <begin position="24"/>
        <end position="91"/>
    </location>
</feature>
<feature type="binding site" evidence="7">
    <location>
        <position position="458"/>
    </location>
    <ligand>
        <name>meso-2,6-diaminopimelate</name>
        <dbReference type="ChEBI" id="CHEBI:57791"/>
    </ligand>
</feature>
<dbReference type="UniPathway" id="UPA00219"/>
<dbReference type="Gene3D" id="3.90.190.20">
    <property type="entry name" value="Mur ligase, C-terminal domain"/>
    <property type="match status" value="1"/>
</dbReference>
<dbReference type="OrthoDB" id="9800958at2"/>
<dbReference type="InterPro" id="IPR005761">
    <property type="entry name" value="UDP-N-AcMur-Glu-dNH2Pim_ligase"/>
</dbReference>
<evidence type="ECO:0000313" key="12">
    <source>
        <dbReference type="EMBL" id="EMG36649.1"/>
    </source>
</evidence>
<feature type="short sequence motif" description="Meso-diaminopimelate recognition motif" evidence="7">
    <location>
        <begin position="407"/>
        <end position="410"/>
    </location>
</feature>
<dbReference type="NCBIfam" id="NF001124">
    <property type="entry name" value="PRK00139.1-2"/>
    <property type="match status" value="1"/>
</dbReference>
<organism evidence="12 13">
    <name type="scientific">Desulfocurvibacter africanus PCS</name>
    <dbReference type="NCBI Taxonomy" id="1262666"/>
    <lineage>
        <taxon>Bacteria</taxon>
        <taxon>Pseudomonadati</taxon>
        <taxon>Thermodesulfobacteriota</taxon>
        <taxon>Desulfovibrionia</taxon>
        <taxon>Desulfovibrionales</taxon>
        <taxon>Desulfovibrionaceae</taxon>
        <taxon>Desulfocurvibacter</taxon>
    </lineage>
</organism>
<dbReference type="InterPro" id="IPR004101">
    <property type="entry name" value="Mur_ligase_C"/>
</dbReference>
<comment type="subcellular location">
    <subcellularLocation>
        <location evidence="7 8">Cytoplasm</location>
    </subcellularLocation>
</comment>
<dbReference type="GO" id="GO:0051301">
    <property type="term" value="P:cell division"/>
    <property type="evidence" value="ECO:0007669"/>
    <property type="project" value="UniProtKB-KW"/>
</dbReference>
<dbReference type="NCBIfam" id="NF001126">
    <property type="entry name" value="PRK00139.1-4"/>
    <property type="match status" value="1"/>
</dbReference>
<dbReference type="GO" id="GO:0009252">
    <property type="term" value="P:peptidoglycan biosynthetic process"/>
    <property type="evidence" value="ECO:0007669"/>
    <property type="project" value="UniProtKB-UniRule"/>
</dbReference>
<dbReference type="PANTHER" id="PTHR23135:SF4">
    <property type="entry name" value="UDP-N-ACETYLMURAMOYL-L-ALANYL-D-GLUTAMATE--2,6-DIAMINOPIMELATE LIGASE MURE HOMOLOG, CHLOROPLASTIC"/>
    <property type="match status" value="1"/>
</dbReference>
<dbReference type="SUPFAM" id="SSF53623">
    <property type="entry name" value="MurD-like peptide ligases, catalytic domain"/>
    <property type="match status" value="1"/>
</dbReference>
<proteinExistence type="inferred from homology"/>
<evidence type="ECO:0000256" key="7">
    <source>
        <dbReference type="HAMAP-Rule" id="MF_00208"/>
    </source>
</evidence>
<dbReference type="EMBL" id="AOSV01000029">
    <property type="protein sequence ID" value="EMG36649.1"/>
    <property type="molecule type" value="Genomic_DNA"/>
</dbReference>
<dbReference type="PANTHER" id="PTHR23135">
    <property type="entry name" value="MUR LIGASE FAMILY MEMBER"/>
    <property type="match status" value="1"/>
</dbReference>
<sequence>MHSVDVSWKELLAAVRAGRPVRAHSGKVGAGDVFVAVPGPQADGAGFIPDALARGAAWIVAAPGVRLPEGATARLVTHDDPRQALGDLAQAAFGTAGHGYKLVGVTGTNGKTTISYILEQLFGGSGRKVGVLGTVSYRWPGFSMDAPLTTPDCLSLHEMLARMDKADVDLAVMEVSSHALDQQRVAGLAYDAAVLTNLTQDHLDYHKDMETYFQAKARLFRELPNEGKAWVVNYEDPYGLRLLREGLSAGRSVLGYGLETPPVGMPAIRAEIRAMSAAGLELTVEFEGRRFELVSPLVGRHNAMNLLAAMGVGFKLGLRESDMQALAGFTGVSGRLERVTNPHGLNVFVDYAHTPDALINVLSAVKALGVRRLVCVFGCGGNRDRAKRPLMGQAVCRHADVAVLTSDNPRHEDPLAIIEDVKPGLSGCARVVIEPDRRKAIALALEGLTAEDALVVAGKGHEPYQQIGDVKHPFSDQQVVRELLG</sequence>
<keyword evidence="7" id="KW-0547">Nucleotide-binding</keyword>
<evidence type="ECO:0000259" key="11">
    <source>
        <dbReference type="Pfam" id="PF08245"/>
    </source>
</evidence>
<feature type="binding site" evidence="7">
    <location>
        <position position="383"/>
    </location>
    <ligand>
        <name>meso-2,6-diaminopimelate</name>
        <dbReference type="ChEBI" id="CHEBI:57791"/>
    </ligand>
</feature>
<comment type="cofactor">
    <cofactor evidence="7">
        <name>Mg(2+)</name>
        <dbReference type="ChEBI" id="CHEBI:18420"/>
    </cofactor>
</comment>
<reference evidence="12 13" key="1">
    <citation type="journal article" date="2013" name="Genome Announc.">
        <title>Draft Genome Sequence for Desulfovibrio africanus Strain PCS.</title>
        <authorList>
            <person name="Brown S.D."/>
            <person name="Utturkar S.M."/>
            <person name="Arkin A.P."/>
            <person name="Deutschbauer A.M."/>
            <person name="Elias D.A."/>
            <person name="Hazen T.C."/>
            <person name="Chakraborty R."/>
        </authorList>
    </citation>
    <scope>NUCLEOTIDE SEQUENCE [LARGE SCALE GENOMIC DNA]</scope>
    <source>
        <strain evidence="12 13">PCS</strain>
    </source>
</reference>
<dbReference type="GO" id="GO:0071555">
    <property type="term" value="P:cell wall organization"/>
    <property type="evidence" value="ECO:0007669"/>
    <property type="project" value="UniProtKB-KW"/>
</dbReference>
<feature type="binding site" evidence="7">
    <location>
        <position position="182"/>
    </location>
    <ligand>
        <name>UDP-N-acetyl-alpha-D-muramoyl-L-alanyl-D-glutamate</name>
        <dbReference type="ChEBI" id="CHEBI:83900"/>
    </ligand>
</feature>
<feature type="binding site" evidence="7">
    <location>
        <position position="25"/>
    </location>
    <ligand>
        <name>UDP-N-acetyl-alpha-D-muramoyl-L-alanyl-D-glutamate</name>
        <dbReference type="ChEBI" id="CHEBI:83900"/>
    </ligand>
</feature>
<keyword evidence="7" id="KW-0963">Cytoplasm</keyword>
<evidence type="ECO:0000313" key="13">
    <source>
        <dbReference type="Proteomes" id="UP000011922"/>
    </source>
</evidence>
<keyword evidence="2 7" id="KW-0132">Cell division</keyword>
<feature type="binding site" evidence="7">
    <location>
        <begin position="407"/>
        <end position="410"/>
    </location>
    <ligand>
        <name>meso-2,6-diaminopimelate</name>
        <dbReference type="ChEBI" id="CHEBI:57791"/>
    </ligand>
</feature>
<feature type="domain" description="Mur ligase central" evidence="11">
    <location>
        <begin position="105"/>
        <end position="312"/>
    </location>
</feature>
<accession>M5PR88</accession>
<keyword evidence="6 7" id="KW-0961">Cell wall biogenesis/degradation</keyword>
<comment type="caution">
    <text evidence="12">The sequence shown here is derived from an EMBL/GenBank/DDBJ whole genome shotgun (WGS) entry which is preliminary data.</text>
</comment>
<feature type="binding site" evidence="7">
    <location>
        <position position="184"/>
    </location>
    <ligand>
        <name>UDP-N-acetyl-alpha-D-muramoyl-L-alanyl-D-glutamate</name>
        <dbReference type="ChEBI" id="CHEBI:83900"/>
    </ligand>
</feature>
<dbReference type="GO" id="GO:0008765">
    <property type="term" value="F:UDP-N-acetylmuramoylalanyl-D-glutamate-2,6-diaminopimelate ligase activity"/>
    <property type="evidence" value="ECO:0007669"/>
    <property type="project" value="UniProtKB-UniRule"/>
</dbReference>
<dbReference type="HAMAP" id="MF_00208">
    <property type="entry name" value="MurE"/>
    <property type="match status" value="1"/>
</dbReference>
<dbReference type="AlphaFoldDB" id="M5PR88"/>
<evidence type="ECO:0000256" key="2">
    <source>
        <dbReference type="ARBA" id="ARBA00022618"/>
    </source>
</evidence>
<dbReference type="RefSeq" id="WP_005987941.1">
    <property type="nucleotide sequence ID" value="NZ_AOSV01000029.1"/>
</dbReference>
<comment type="similarity">
    <text evidence="1 7">Belongs to the MurCDEF family. MurE subfamily.</text>
</comment>
<dbReference type="NCBIfam" id="TIGR01085">
    <property type="entry name" value="murE"/>
    <property type="match status" value="1"/>
</dbReference>
<dbReference type="InterPro" id="IPR036615">
    <property type="entry name" value="Mur_ligase_C_dom_sf"/>
</dbReference>
<evidence type="ECO:0000256" key="1">
    <source>
        <dbReference type="ARBA" id="ARBA00005898"/>
    </source>
</evidence>
<evidence type="ECO:0000256" key="6">
    <source>
        <dbReference type="ARBA" id="ARBA00023316"/>
    </source>
</evidence>
<feature type="binding site" evidence="7">
    <location>
        <position position="176"/>
    </location>
    <ligand>
        <name>UDP-N-acetyl-alpha-D-muramoyl-L-alanyl-D-glutamate</name>
        <dbReference type="ChEBI" id="CHEBI:83900"/>
    </ligand>
</feature>
<dbReference type="EC" id="6.3.2.13" evidence="7"/>
<dbReference type="Gene3D" id="3.40.1190.10">
    <property type="entry name" value="Mur-like, catalytic domain"/>
    <property type="match status" value="1"/>
</dbReference>
<keyword evidence="3 7" id="KW-0133">Cell shape</keyword>
<dbReference type="GO" id="GO:0000287">
    <property type="term" value="F:magnesium ion binding"/>
    <property type="evidence" value="ECO:0007669"/>
    <property type="project" value="UniProtKB-UniRule"/>
</dbReference>
<dbReference type="Pfam" id="PF08245">
    <property type="entry name" value="Mur_ligase_M"/>
    <property type="match status" value="1"/>
</dbReference>
<protein>
    <recommendedName>
        <fullName evidence="7">UDP-N-acetylmuramoyl-L-alanyl-D-glutamate--2,6-diaminopimelate ligase</fullName>
        <ecNumber evidence="7">6.3.2.13</ecNumber>
    </recommendedName>
    <alternativeName>
        <fullName evidence="7">Meso-A2pm-adding enzyme</fullName>
    </alternativeName>
    <alternativeName>
        <fullName evidence="7">Meso-diaminopimelate-adding enzyme</fullName>
    </alternativeName>
    <alternativeName>
        <fullName evidence="7">UDP-MurNAc-L-Ala-D-Glu:meso-diaminopimelate ligase</fullName>
    </alternativeName>
    <alternativeName>
        <fullName evidence="7">UDP-MurNAc-tripeptide synthetase</fullName>
    </alternativeName>
    <alternativeName>
        <fullName evidence="7">UDP-N-acetylmuramyl-tripeptide synthetase</fullName>
    </alternativeName>
</protein>
<comment type="caution">
    <text evidence="7">Lacks conserved residue(s) required for the propagation of feature annotation.</text>
</comment>
<dbReference type="InterPro" id="IPR013221">
    <property type="entry name" value="Mur_ligase_cen"/>
</dbReference>
<evidence type="ECO:0000256" key="4">
    <source>
        <dbReference type="ARBA" id="ARBA00022984"/>
    </source>
</evidence>
<feature type="modified residue" description="N6-carboxylysine" evidence="7">
    <location>
        <position position="216"/>
    </location>
</feature>
<dbReference type="SUPFAM" id="SSF53244">
    <property type="entry name" value="MurD-like peptide ligases, peptide-binding domain"/>
    <property type="match status" value="1"/>
</dbReference>
<dbReference type="Pfam" id="PF02875">
    <property type="entry name" value="Mur_ligase_C"/>
    <property type="match status" value="1"/>
</dbReference>
<dbReference type="GO" id="GO:0005737">
    <property type="term" value="C:cytoplasm"/>
    <property type="evidence" value="ECO:0007669"/>
    <property type="project" value="UniProtKB-SubCell"/>
</dbReference>
<comment type="function">
    <text evidence="7">Catalyzes the addition of meso-diaminopimelic acid to the nucleotide precursor UDP-N-acetylmuramoyl-L-alanyl-D-glutamate (UMAG) in the biosynthesis of bacterial cell-wall peptidoglycan.</text>
</comment>
<dbReference type="InterPro" id="IPR036565">
    <property type="entry name" value="Mur-like_cat_sf"/>
</dbReference>